<keyword evidence="3" id="KW-1185">Reference proteome</keyword>
<dbReference type="OrthoDB" id="5176793at2"/>
<evidence type="ECO:0000313" key="3">
    <source>
        <dbReference type="Proteomes" id="UP000305792"/>
    </source>
</evidence>
<feature type="transmembrane region" description="Helical" evidence="1">
    <location>
        <begin position="199"/>
        <end position="220"/>
    </location>
</feature>
<dbReference type="Proteomes" id="UP000305792">
    <property type="component" value="Unassembled WGS sequence"/>
</dbReference>
<evidence type="ECO:0000313" key="2">
    <source>
        <dbReference type="EMBL" id="THV30110.1"/>
    </source>
</evidence>
<evidence type="ECO:0000256" key="1">
    <source>
        <dbReference type="SAM" id="Phobius"/>
    </source>
</evidence>
<name>A0A4S8PHQ5_9ACTN</name>
<organism evidence="2 3">
    <name type="scientific">Glycomyces paridis</name>
    <dbReference type="NCBI Taxonomy" id="2126555"/>
    <lineage>
        <taxon>Bacteria</taxon>
        <taxon>Bacillati</taxon>
        <taxon>Actinomycetota</taxon>
        <taxon>Actinomycetes</taxon>
        <taxon>Glycomycetales</taxon>
        <taxon>Glycomycetaceae</taxon>
        <taxon>Glycomyces</taxon>
    </lineage>
</organism>
<accession>A0A4S8PHQ5</accession>
<proteinExistence type="predicted"/>
<feature type="transmembrane region" description="Helical" evidence="1">
    <location>
        <begin position="173"/>
        <end position="193"/>
    </location>
</feature>
<gene>
    <name evidence="2" type="ORF">E9998_06950</name>
</gene>
<protein>
    <submittedName>
        <fullName evidence="2">Uncharacterized protein</fullName>
    </submittedName>
</protein>
<keyword evidence="1" id="KW-0812">Transmembrane</keyword>
<keyword evidence="1" id="KW-1133">Transmembrane helix</keyword>
<reference evidence="2 3" key="1">
    <citation type="journal article" date="2018" name="Int. J. Syst. Evol. Microbiol.">
        <title>Glycomyces paridis sp. nov., isolated from the medicinal plant Paris polyphylla.</title>
        <authorList>
            <person name="Fang X.M."/>
            <person name="Bai J.L."/>
            <person name="Su J."/>
            <person name="Zhao L.L."/>
            <person name="Liu H.Y."/>
            <person name="Ma B.P."/>
            <person name="Zhang Y.Q."/>
            <person name="Yu L.Y."/>
        </authorList>
    </citation>
    <scope>NUCLEOTIDE SEQUENCE [LARGE SCALE GENOMIC DNA]</scope>
    <source>
        <strain evidence="2 3">CPCC 204357</strain>
    </source>
</reference>
<sequence length="412" mass="43636">MAGPTDQAAKHGFTSLDEVDPVPRAYRDRDGRHFAAPGVLARFDTAEAFAKRSSPDLQPSVGKALLDLYVCTDLPVGGTGTVLLDGTAVAAGDGRHQIEVEPGRHRIEVQGGDATTAEFEAAAGERVCFTTGHGAAVRNLHEFRTILYRVKGPEGFAAQLTGKAANASATGCLLALAGVPVIIGAAIAVSVVSSPAAQIVWSVLLLLGVAALVAGFTLGVTVTNRLQKKAAAHRLDAQHRTSGSAVAFPSAEDARVWAKGRGVRGVVLVLDLFLYRLTRSGGTAEYTGVGDHLALAHADGVRVRIDGAEAPADWAAWHYPLAPGEHAFAVEYGDGEARHEFTVKVKDVDDLTVVHVPVQVFRFWDADRAAPATLAPRIAHSVQYEAKSLVGQVTRKESENVNWVPLRYWAKG</sequence>
<comment type="caution">
    <text evidence="2">The sequence shown here is derived from an EMBL/GenBank/DDBJ whole genome shotgun (WGS) entry which is preliminary data.</text>
</comment>
<dbReference type="EMBL" id="STGX01000004">
    <property type="protein sequence ID" value="THV30110.1"/>
    <property type="molecule type" value="Genomic_DNA"/>
</dbReference>
<keyword evidence="1" id="KW-0472">Membrane</keyword>
<dbReference type="AlphaFoldDB" id="A0A4S8PHQ5"/>
<dbReference type="RefSeq" id="WP_136528983.1">
    <property type="nucleotide sequence ID" value="NZ_STGX01000004.1"/>
</dbReference>